<keyword evidence="1" id="KW-0472">Membrane</keyword>
<keyword evidence="1" id="KW-0812">Transmembrane</keyword>
<evidence type="ECO:0000256" key="1">
    <source>
        <dbReference type="SAM" id="Phobius"/>
    </source>
</evidence>
<organism evidence="2 3">
    <name type="scientific">Periconia macrospinosa</name>
    <dbReference type="NCBI Taxonomy" id="97972"/>
    <lineage>
        <taxon>Eukaryota</taxon>
        <taxon>Fungi</taxon>
        <taxon>Dikarya</taxon>
        <taxon>Ascomycota</taxon>
        <taxon>Pezizomycotina</taxon>
        <taxon>Dothideomycetes</taxon>
        <taxon>Pleosporomycetidae</taxon>
        <taxon>Pleosporales</taxon>
        <taxon>Massarineae</taxon>
        <taxon>Periconiaceae</taxon>
        <taxon>Periconia</taxon>
    </lineage>
</organism>
<sequence>MDGGISCLVLLFSWYFVWIGISDAILYLYPLSGYVLHAICLKSTHGRSASMYMRSALLVRVHGK</sequence>
<dbReference type="Proteomes" id="UP000244855">
    <property type="component" value="Unassembled WGS sequence"/>
</dbReference>
<evidence type="ECO:0000313" key="2">
    <source>
        <dbReference type="EMBL" id="PVI02538.1"/>
    </source>
</evidence>
<feature type="transmembrane region" description="Helical" evidence="1">
    <location>
        <begin position="7"/>
        <end position="29"/>
    </location>
</feature>
<evidence type="ECO:0000313" key="3">
    <source>
        <dbReference type="Proteomes" id="UP000244855"/>
    </source>
</evidence>
<keyword evidence="3" id="KW-1185">Reference proteome</keyword>
<accession>A0A2V1DW07</accession>
<dbReference type="EMBL" id="KZ805342">
    <property type="protein sequence ID" value="PVI02538.1"/>
    <property type="molecule type" value="Genomic_DNA"/>
</dbReference>
<gene>
    <name evidence="2" type="ORF">DM02DRAFT_304685</name>
</gene>
<proteinExistence type="predicted"/>
<keyword evidence="1" id="KW-1133">Transmembrane helix</keyword>
<protein>
    <submittedName>
        <fullName evidence="2">Uncharacterized protein</fullName>
    </submittedName>
</protein>
<dbReference type="AlphaFoldDB" id="A0A2V1DW07"/>
<reference evidence="2 3" key="1">
    <citation type="journal article" date="2018" name="Sci. Rep.">
        <title>Comparative genomics provides insights into the lifestyle and reveals functional heterogeneity of dark septate endophytic fungi.</title>
        <authorList>
            <person name="Knapp D.G."/>
            <person name="Nemeth J.B."/>
            <person name="Barry K."/>
            <person name="Hainaut M."/>
            <person name="Henrissat B."/>
            <person name="Johnson J."/>
            <person name="Kuo A."/>
            <person name="Lim J.H.P."/>
            <person name="Lipzen A."/>
            <person name="Nolan M."/>
            <person name="Ohm R.A."/>
            <person name="Tamas L."/>
            <person name="Grigoriev I.V."/>
            <person name="Spatafora J.W."/>
            <person name="Nagy L.G."/>
            <person name="Kovacs G.M."/>
        </authorList>
    </citation>
    <scope>NUCLEOTIDE SEQUENCE [LARGE SCALE GENOMIC DNA]</scope>
    <source>
        <strain evidence="2 3">DSE2036</strain>
    </source>
</reference>
<name>A0A2V1DW07_9PLEO</name>